<feature type="transmembrane region" description="Helical" evidence="1">
    <location>
        <begin position="21"/>
        <end position="42"/>
    </location>
</feature>
<dbReference type="OrthoDB" id="6391272at2"/>
<keyword evidence="3" id="KW-1185">Reference proteome</keyword>
<dbReference type="Proteomes" id="UP000298049">
    <property type="component" value="Chromosome"/>
</dbReference>
<keyword evidence="1" id="KW-0812">Transmembrane</keyword>
<feature type="transmembrane region" description="Helical" evidence="1">
    <location>
        <begin position="106"/>
        <end position="126"/>
    </location>
</feature>
<dbReference type="EMBL" id="CP031093">
    <property type="protein sequence ID" value="QCF25050.1"/>
    <property type="molecule type" value="Genomic_DNA"/>
</dbReference>
<dbReference type="KEGG" id="hmi:soil367_03340"/>
<dbReference type="AlphaFoldDB" id="A0A4V1D8F9"/>
<sequence length="195" mass="22368">MPYNRLLREQQKEIAPAGDRPWVRLGMIFLCVALSVFAYWLYNFELNYAENLINSDRALIVSRDFLIGAIFAPITGLAVALILLIETLYRNLLKRPLSYLAENIKRISTGAMFVGLALMIGSGMFVDPAWDKALNDAGYTKCSNFVLRFNKNFTNSAWVKDSSFCLDDELHQILHDNHSRRGFDQAAKYLERTYR</sequence>
<proteinExistence type="predicted"/>
<evidence type="ECO:0000313" key="2">
    <source>
        <dbReference type="EMBL" id="QCF25050.1"/>
    </source>
</evidence>
<feature type="transmembrane region" description="Helical" evidence="1">
    <location>
        <begin position="65"/>
        <end position="85"/>
    </location>
</feature>
<keyword evidence="1" id="KW-1133">Transmembrane helix</keyword>
<gene>
    <name evidence="2" type="ORF">soil367_03340</name>
</gene>
<organism evidence="2 3">
    <name type="scientific">Hydrocarboniclastica marina</name>
    <dbReference type="NCBI Taxonomy" id="2259620"/>
    <lineage>
        <taxon>Bacteria</taxon>
        <taxon>Pseudomonadati</taxon>
        <taxon>Pseudomonadota</taxon>
        <taxon>Gammaproteobacteria</taxon>
        <taxon>Alteromonadales</taxon>
        <taxon>Alteromonadaceae</taxon>
        <taxon>Hydrocarboniclastica</taxon>
    </lineage>
</organism>
<protein>
    <submittedName>
        <fullName evidence="2">Uncharacterized protein</fullName>
    </submittedName>
</protein>
<keyword evidence="1" id="KW-0472">Membrane</keyword>
<accession>A0A4V1D8F9</accession>
<name>A0A4V1D8F9_9ALTE</name>
<evidence type="ECO:0000256" key="1">
    <source>
        <dbReference type="SAM" id="Phobius"/>
    </source>
</evidence>
<evidence type="ECO:0000313" key="3">
    <source>
        <dbReference type="Proteomes" id="UP000298049"/>
    </source>
</evidence>
<reference evidence="2 3" key="1">
    <citation type="submission" date="2018-07" db="EMBL/GenBank/DDBJ databases">
        <title>Marsedoiliclastica nanhaica gen. nov. sp. nov., a novel marine hydrocarbonoclastic bacterium isolated from an in-situ enriched hydrocarbon-degrading consortium in deep-sea sediment.</title>
        <authorList>
            <person name="Dong C."/>
            <person name="Ma T."/>
            <person name="Liu R."/>
            <person name="Shao Z."/>
        </authorList>
    </citation>
    <scope>NUCLEOTIDE SEQUENCE [LARGE SCALE GENOMIC DNA]</scope>
    <source>
        <strain evidence="3">soil36-7</strain>
    </source>
</reference>
<dbReference type="RefSeq" id="WP_136546875.1">
    <property type="nucleotide sequence ID" value="NZ_CP031093.1"/>
</dbReference>